<dbReference type="OrthoDB" id="1375790at2"/>
<gene>
    <name evidence="3" type="ORF">E0F91_01840</name>
</gene>
<evidence type="ECO:0008006" key="5">
    <source>
        <dbReference type="Google" id="ProtNLM"/>
    </source>
</evidence>
<keyword evidence="1" id="KW-0812">Transmembrane</keyword>
<keyword evidence="4" id="KW-1185">Reference proteome</keyword>
<evidence type="ECO:0000313" key="4">
    <source>
        <dbReference type="Proteomes" id="UP000294644"/>
    </source>
</evidence>
<evidence type="ECO:0000256" key="1">
    <source>
        <dbReference type="SAM" id="Phobius"/>
    </source>
</evidence>
<accession>A0A4V2Z279</accession>
<comment type="caution">
    <text evidence="3">The sequence shown here is derived from an EMBL/GenBank/DDBJ whole genome shotgun (WGS) entry which is preliminary data.</text>
</comment>
<feature type="transmembrane region" description="Helical" evidence="1">
    <location>
        <begin position="45"/>
        <end position="64"/>
    </location>
</feature>
<evidence type="ECO:0000313" key="3">
    <source>
        <dbReference type="EMBL" id="TDE07848.1"/>
    </source>
</evidence>
<evidence type="ECO:0000256" key="2">
    <source>
        <dbReference type="SAM" id="SignalP"/>
    </source>
</evidence>
<name>A0A4V2Z279_9FLAO</name>
<feature type="signal peptide" evidence="2">
    <location>
        <begin position="1"/>
        <end position="23"/>
    </location>
</feature>
<organism evidence="3 4">
    <name type="scientific">Flavobacterium sandaracinum</name>
    <dbReference type="NCBI Taxonomy" id="2541733"/>
    <lineage>
        <taxon>Bacteria</taxon>
        <taxon>Pseudomonadati</taxon>
        <taxon>Bacteroidota</taxon>
        <taxon>Flavobacteriia</taxon>
        <taxon>Flavobacteriales</taxon>
        <taxon>Flavobacteriaceae</taxon>
        <taxon>Flavobacterium</taxon>
    </lineage>
</organism>
<reference evidence="3 4" key="1">
    <citation type="submission" date="2019-03" db="EMBL/GenBank/DDBJ databases">
        <title>Flavobacterium LB-D12 sp. nov., isolated from arctic soil.</title>
        <authorList>
            <person name="Chaudhary D.K."/>
        </authorList>
    </citation>
    <scope>NUCLEOTIDE SEQUENCE [LARGE SCALE GENOMIC DNA]</scope>
    <source>
        <strain evidence="3 4">LB-D12</strain>
    </source>
</reference>
<dbReference type="RefSeq" id="WP_132064655.1">
    <property type="nucleotide sequence ID" value="NZ_SMFN01000001.1"/>
</dbReference>
<protein>
    <recommendedName>
        <fullName evidence="5">Signal peptidase</fullName>
    </recommendedName>
</protein>
<keyword evidence="1" id="KW-1133">Transmembrane helix</keyword>
<feature type="chain" id="PRO_5020241706" description="Signal peptidase" evidence="2">
    <location>
        <begin position="24"/>
        <end position="73"/>
    </location>
</feature>
<dbReference type="Proteomes" id="UP000294644">
    <property type="component" value="Unassembled WGS sequence"/>
</dbReference>
<keyword evidence="2" id="KW-0732">Signal</keyword>
<keyword evidence="1" id="KW-0472">Membrane</keyword>
<dbReference type="EMBL" id="SMFN01000001">
    <property type="protein sequence ID" value="TDE07848.1"/>
    <property type="molecule type" value="Genomic_DNA"/>
</dbReference>
<proteinExistence type="predicted"/>
<dbReference type="AlphaFoldDB" id="A0A4V2Z279"/>
<sequence length="73" mass="7957">MKHTLLKTYCTLFCLLSSFLLFAIPPGDDSDTGDLESADAPAAPINGKLFVLAIAGILFAYYTFKKLREKQAA</sequence>